<dbReference type="PIRSF" id="PIRSF000350">
    <property type="entry name" value="Mercury_reductase_MerA"/>
    <property type="match status" value="1"/>
</dbReference>
<dbReference type="SUPFAM" id="SSF55424">
    <property type="entry name" value="FAD/NAD-linked reductases, dimerisation (C-terminal) domain"/>
    <property type="match status" value="1"/>
</dbReference>
<dbReference type="InterPro" id="IPR016156">
    <property type="entry name" value="FAD/NAD-linked_Rdtase_dimer_sf"/>
</dbReference>
<feature type="disulfide bond" description="Redox-active" evidence="9">
    <location>
        <begin position="47"/>
        <end position="52"/>
    </location>
</feature>
<dbReference type="InterPro" id="IPR023753">
    <property type="entry name" value="FAD/NAD-binding_dom"/>
</dbReference>
<dbReference type="GO" id="GO:0050660">
    <property type="term" value="F:flavin adenine dinucleotide binding"/>
    <property type="evidence" value="ECO:0007669"/>
    <property type="project" value="TreeGrafter"/>
</dbReference>
<dbReference type="AlphaFoldDB" id="A0A6J4LR25"/>
<evidence type="ECO:0000256" key="6">
    <source>
        <dbReference type="ARBA" id="ARBA00023157"/>
    </source>
</evidence>
<dbReference type="InterPro" id="IPR001100">
    <property type="entry name" value="Pyr_nuc-diS_OxRdtase"/>
</dbReference>
<dbReference type="PRINTS" id="PR00411">
    <property type="entry name" value="PNDRDTASEI"/>
</dbReference>
<evidence type="ECO:0000313" key="13">
    <source>
        <dbReference type="EMBL" id="CAA9338655.1"/>
    </source>
</evidence>
<dbReference type="InterPro" id="IPR012999">
    <property type="entry name" value="Pyr_OxRdtase_I_AS"/>
</dbReference>
<dbReference type="GO" id="GO:0016668">
    <property type="term" value="F:oxidoreductase activity, acting on a sulfur group of donors, NAD(P) as acceptor"/>
    <property type="evidence" value="ECO:0007669"/>
    <property type="project" value="InterPro"/>
</dbReference>
<dbReference type="EMBL" id="CADCUD010000120">
    <property type="protein sequence ID" value="CAA9338655.1"/>
    <property type="molecule type" value="Genomic_DNA"/>
</dbReference>
<keyword evidence="2 10" id="KW-0285">Flavoprotein</keyword>
<feature type="domain" description="Pyridine nucleotide-disulphide oxidoreductase dimerisation" evidence="11">
    <location>
        <begin position="344"/>
        <end position="451"/>
    </location>
</feature>
<dbReference type="PRINTS" id="PR00368">
    <property type="entry name" value="FADPNR"/>
</dbReference>
<accession>A0A6J4LR25</accession>
<feature type="binding site" evidence="8">
    <location>
        <position position="309"/>
    </location>
    <ligand>
        <name>FAD</name>
        <dbReference type="ChEBI" id="CHEBI:57692"/>
    </ligand>
</feature>
<feature type="binding site" evidence="8">
    <location>
        <position position="56"/>
    </location>
    <ligand>
        <name>FAD</name>
        <dbReference type="ChEBI" id="CHEBI:57692"/>
    </ligand>
</feature>
<dbReference type="Gene3D" id="3.30.390.30">
    <property type="match status" value="1"/>
</dbReference>
<dbReference type="GO" id="GO:0003955">
    <property type="term" value="F:NAD(P)H dehydrogenase (quinone) activity"/>
    <property type="evidence" value="ECO:0007669"/>
    <property type="project" value="TreeGrafter"/>
</dbReference>
<feature type="binding site" evidence="8">
    <location>
        <position position="204"/>
    </location>
    <ligand>
        <name>NAD(+)</name>
        <dbReference type="ChEBI" id="CHEBI:57540"/>
    </ligand>
</feature>
<keyword evidence="4" id="KW-0521">NADP</keyword>
<evidence type="ECO:0000256" key="1">
    <source>
        <dbReference type="ARBA" id="ARBA00007532"/>
    </source>
</evidence>
<evidence type="ECO:0000259" key="12">
    <source>
        <dbReference type="Pfam" id="PF07992"/>
    </source>
</evidence>
<dbReference type="Pfam" id="PF02852">
    <property type="entry name" value="Pyr_redox_dim"/>
    <property type="match status" value="1"/>
</dbReference>
<proteinExistence type="inferred from homology"/>
<dbReference type="Pfam" id="PF07992">
    <property type="entry name" value="Pyr_redox_2"/>
    <property type="match status" value="1"/>
</dbReference>
<sequence>MTPAGTDMTWDLLVIGGGTAGIVAARTASSLGATVVLVEEARTGGDCLWTGCVPSKALLAAAHRAHSARDSGRFGIRVDGVGIDFPAVMAHVQQAIATIEPDDSPATLAAAGVTVVHGRATLTSDGAVEVDGRVVQTRQVVLATGSSPSVPDIPGLRDANPLTSDSIWELDTLPERLTVMGGGSIGCELGQAFARLGSRVTVVEQLPRVLAEETSAASDVVSQALRDDGVQLRTGRAVVQVSGDARSGSVELDDGSRVEHDCLLVAVGRTPRTFDLGLEDAGVALDERGHVVVDRALRTSVDTIWAAGDLTGHPQFTHVAGVHGSVAASNAVLGLRRSAETATVPRVTYTDPEVASVGASTDDDAARENGLTVVAHENADNDRAVTEGRTDGFARLALDRRGRIVGACVVGPRAGEALAELCLAQRNGMRTRDLAGAMHAYPTYADGPWNAAIADVRERLSATPARQVTALLVTVRRSWLDRRPAQRSSR</sequence>
<feature type="binding site" evidence="8">
    <location>
        <position position="268"/>
    </location>
    <ligand>
        <name>NAD(+)</name>
        <dbReference type="ChEBI" id="CHEBI:57540"/>
    </ligand>
</feature>
<evidence type="ECO:0000256" key="9">
    <source>
        <dbReference type="PIRSR" id="PIRSR000350-4"/>
    </source>
</evidence>
<feature type="domain" description="FAD/NAD(P)-binding" evidence="12">
    <location>
        <begin position="11"/>
        <end position="324"/>
    </location>
</feature>
<dbReference type="InterPro" id="IPR036188">
    <property type="entry name" value="FAD/NAD-bd_sf"/>
</dbReference>
<feature type="binding site" evidence="8">
    <location>
        <begin position="181"/>
        <end position="188"/>
    </location>
    <ligand>
        <name>NAD(+)</name>
        <dbReference type="ChEBI" id="CHEBI:57540"/>
    </ligand>
</feature>
<dbReference type="InterPro" id="IPR008143">
    <property type="entry name" value="Ala_DH/PNT_CS2"/>
</dbReference>
<dbReference type="PROSITE" id="PS00837">
    <property type="entry name" value="ALADH_PNT_2"/>
    <property type="match status" value="1"/>
</dbReference>
<protein>
    <submittedName>
        <fullName evidence="13">Mercuric ion reductase</fullName>
        <ecNumber evidence="13">1.16.1.1</ecNumber>
    </submittedName>
</protein>
<dbReference type="GO" id="GO:0016152">
    <property type="term" value="F:mercury (II) reductase (NADP+) activity"/>
    <property type="evidence" value="ECO:0007669"/>
    <property type="project" value="UniProtKB-EC"/>
</dbReference>
<evidence type="ECO:0000256" key="4">
    <source>
        <dbReference type="ARBA" id="ARBA00022857"/>
    </source>
</evidence>
<organism evidence="13">
    <name type="scientific">uncultured Nocardioidaceae bacterium</name>
    <dbReference type="NCBI Taxonomy" id="253824"/>
    <lineage>
        <taxon>Bacteria</taxon>
        <taxon>Bacillati</taxon>
        <taxon>Actinomycetota</taxon>
        <taxon>Actinomycetes</taxon>
        <taxon>Propionibacteriales</taxon>
        <taxon>Nocardioidaceae</taxon>
        <taxon>environmental samples</taxon>
    </lineage>
</organism>
<comment type="cofactor">
    <cofactor evidence="8">
        <name>FAD</name>
        <dbReference type="ChEBI" id="CHEBI:57692"/>
    </cofactor>
    <text evidence="8">Binds 1 FAD per subunit.</text>
</comment>
<name>A0A6J4LR25_9ACTN</name>
<evidence type="ECO:0000256" key="10">
    <source>
        <dbReference type="RuleBase" id="RU003691"/>
    </source>
</evidence>
<dbReference type="EC" id="1.16.1.1" evidence="13"/>
<evidence type="ECO:0000256" key="3">
    <source>
        <dbReference type="ARBA" id="ARBA00022827"/>
    </source>
</evidence>
<evidence type="ECO:0000256" key="7">
    <source>
        <dbReference type="ARBA" id="ARBA00023284"/>
    </source>
</evidence>
<keyword evidence="8" id="KW-0547">Nucleotide-binding</keyword>
<keyword evidence="8" id="KW-0520">NAD</keyword>
<evidence type="ECO:0000259" key="11">
    <source>
        <dbReference type="Pfam" id="PF02852"/>
    </source>
</evidence>
<keyword evidence="3 8" id="KW-0274">FAD</keyword>
<dbReference type="Gene3D" id="3.50.50.60">
    <property type="entry name" value="FAD/NAD(P)-binding domain"/>
    <property type="match status" value="2"/>
</dbReference>
<comment type="similarity">
    <text evidence="1 10">Belongs to the class-I pyridine nucleotide-disulfide oxidoreductase family.</text>
</comment>
<keyword evidence="7 10" id="KW-0676">Redox-active center</keyword>
<evidence type="ECO:0000256" key="8">
    <source>
        <dbReference type="PIRSR" id="PIRSR000350-3"/>
    </source>
</evidence>
<gene>
    <name evidence="13" type="ORF">AVDCRST_MAG46-1851</name>
</gene>
<keyword evidence="5 10" id="KW-0560">Oxidoreductase</keyword>
<feature type="binding site" evidence="8">
    <location>
        <begin position="144"/>
        <end position="146"/>
    </location>
    <ligand>
        <name>FAD</name>
        <dbReference type="ChEBI" id="CHEBI:57692"/>
    </ligand>
</feature>
<evidence type="ECO:0000256" key="5">
    <source>
        <dbReference type="ARBA" id="ARBA00023002"/>
    </source>
</evidence>
<keyword evidence="6" id="KW-1015">Disulfide bond</keyword>
<dbReference type="PROSITE" id="PS00076">
    <property type="entry name" value="PYRIDINE_REDOX_1"/>
    <property type="match status" value="1"/>
</dbReference>
<reference evidence="13" key="1">
    <citation type="submission" date="2020-02" db="EMBL/GenBank/DDBJ databases">
        <authorList>
            <person name="Meier V. D."/>
        </authorList>
    </citation>
    <scope>NUCLEOTIDE SEQUENCE</scope>
    <source>
        <strain evidence="13">AVDCRST_MAG46</strain>
    </source>
</reference>
<evidence type="ECO:0000256" key="2">
    <source>
        <dbReference type="ARBA" id="ARBA00022630"/>
    </source>
</evidence>
<dbReference type="SUPFAM" id="SSF51905">
    <property type="entry name" value="FAD/NAD(P)-binding domain"/>
    <property type="match status" value="1"/>
</dbReference>
<dbReference type="PANTHER" id="PTHR43014">
    <property type="entry name" value="MERCURIC REDUCTASE"/>
    <property type="match status" value="1"/>
</dbReference>
<dbReference type="PANTHER" id="PTHR43014:SF2">
    <property type="entry name" value="MERCURIC REDUCTASE"/>
    <property type="match status" value="1"/>
</dbReference>
<dbReference type="InterPro" id="IPR004099">
    <property type="entry name" value="Pyr_nucl-diS_OxRdtase_dimer"/>
</dbReference>